<dbReference type="EMBL" id="CAJJDN010000077">
    <property type="protein sequence ID" value="CAD8102364.1"/>
    <property type="molecule type" value="Genomic_DNA"/>
</dbReference>
<keyword evidence="3" id="KW-1185">Reference proteome</keyword>
<keyword evidence="1" id="KW-1133">Transmembrane helix</keyword>
<evidence type="ECO:0000313" key="3">
    <source>
        <dbReference type="Proteomes" id="UP000692954"/>
    </source>
</evidence>
<protein>
    <recommendedName>
        <fullName evidence="4">Transmembrane protein</fullName>
    </recommendedName>
</protein>
<evidence type="ECO:0008006" key="4">
    <source>
        <dbReference type="Google" id="ProtNLM"/>
    </source>
</evidence>
<reference evidence="2" key="1">
    <citation type="submission" date="2021-01" db="EMBL/GenBank/DDBJ databases">
        <authorList>
            <consortium name="Genoscope - CEA"/>
            <person name="William W."/>
        </authorList>
    </citation>
    <scope>NUCLEOTIDE SEQUENCE</scope>
</reference>
<name>A0A8S1PH82_9CILI</name>
<keyword evidence="1" id="KW-0472">Membrane</keyword>
<gene>
    <name evidence="2" type="ORF">PSON_ATCC_30995.1.T0770224</name>
</gene>
<evidence type="ECO:0000256" key="1">
    <source>
        <dbReference type="SAM" id="Phobius"/>
    </source>
</evidence>
<dbReference type="AlphaFoldDB" id="A0A8S1PH82"/>
<dbReference type="Proteomes" id="UP000692954">
    <property type="component" value="Unassembled WGS sequence"/>
</dbReference>
<evidence type="ECO:0000313" key="2">
    <source>
        <dbReference type="EMBL" id="CAD8102364.1"/>
    </source>
</evidence>
<accession>A0A8S1PH82</accession>
<proteinExistence type="predicted"/>
<sequence length="162" mass="19256">MGKQKFIPFLTQFNFNFNQFLKIQKQYLRLKVLKISRLHNQFQMFNHSDNNYKSIGLQFQIINSLGKFKLKQFISSNPRIQIINDNQFVQPKILIKMELFLEMAFLCKITINMSTQQLIHLLLLIFTVINVKVVNPLLFVQNIHMAFIQILIINVFWILGHS</sequence>
<organism evidence="2 3">
    <name type="scientific">Paramecium sonneborni</name>
    <dbReference type="NCBI Taxonomy" id="65129"/>
    <lineage>
        <taxon>Eukaryota</taxon>
        <taxon>Sar</taxon>
        <taxon>Alveolata</taxon>
        <taxon>Ciliophora</taxon>
        <taxon>Intramacronucleata</taxon>
        <taxon>Oligohymenophorea</taxon>
        <taxon>Peniculida</taxon>
        <taxon>Parameciidae</taxon>
        <taxon>Paramecium</taxon>
    </lineage>
</organism>
<keyword evidence="1" id="KW-0812">Transmembrane</keyword>
<feature type="transmembrane region" description="Helical" evidence="1">
    <location>
        <begin position="118"/>
        <end position="137"/>
    </location>
</feature>
<feature type="transmembrane region" description="Helical" evidence="1">
    <location>
        <begin position="143"/>
        <end position="160"/>
    </location>
</feature>
<comment type="caution">
    <text evidence="2">The sequence shown here is derived from an EMBL/GenBank/DDBJ whole genome shotgun (WGS) entry which is preliminary data.</text>
</comment>